<keyword evidence="5 7" id="KW-0131">Cell cycle</keyword>
<dbReference type="GO" id="GO:0071555">
    <property type="term" value="P:cell wall organization"/>
    <property type="evidence" value="ECO:0007669"/>
    <property type="project" value="UniProtKB-KW"/>
</dbReference>
<dbReference type="Pfam" id="PF08245">
    <property type="entry name" value="Mur_ligase_M"/>
    <property type="match status" value="1"/>
</dbReference>
<reference evidence="12 13" key="1">
    <citation type="journal article" date="2010" name="Stand. Genomic Sci.">
        <title>Complete genome sequence of Desulfarculus baarsii type strain (2st14).</title>
        <authorList>
            <person name="Sun H."/>
            <person name="Spring S."/>
            <person name="Lapidus A."/>
            <person name="Davenport K."/>
            <person name="Del Rio T.G."/>
            <person name="Tice H."/>
            <person name="Nolan M."/>
            <person name="Copeland A."/>
            <person name="Cheng J.F."/>
            <person name="Lucas S."/>
            <person name="Tapia R."/>
            <person name="Goodwin L."/>
            <person name="Pitluck S."/>
            <person name="Ivanova N."/>
            <person name="Pagani I."/>
            <person name="Mavromatis K."/>
            <person name="Ovchinnikova G."/>
            <person name="Pati A."/>
            <person name="Chen A."/>
            <person name="Palaniappan K."/>
            <person name="Hauser L."/>
            <person name="Chang Y.J."/>
            <person name="Jeffries C.D."/>
            <person name="Detter J.C."/>
            <person name="Han C."/>
            <person name="Rohde M."/>
            <person name="Brambilla E."/>
            <person name="Goker M."/>
            <person name="Woyke T."/>
            <person name="Bristow J."/>
            <person name="Eisen J.A."/>
            <person name="Markowitz V."/>
            <person name="Hugenholtz P."/>
            <person name="Kyrpides N.C."/>
            <person name="Klenk H.P."/>
            <person name="Land M."/>
        </authorList>
    </citation>
    <scope>NUCLEOTIDE SEQUENCE [LARGE SCALE GENOMIC DNA]</scope>
    <source>
        <strain evidence="13">ATCC 33931 / DSM 2075 / LMG 7858 / VKM B-1802 / 2st14</strain>
    </source>
</reference>
<dbReference type="SUPFAM" id="SSF63418">
    <property type="entry name" value="MurE/MurF N-terminal domain"/>
    <property type="match status" value="1"/>
</dbReference>
<keyword evidence="3 7" id="KW-0133">Cell shape</keyword>
<dbReference type="HOGENOM" id="CLU_022291_3_2_7"/>
<comment type="catalytic activity">
    <reaction evidence="7">
        <text>UDP-N-acetyl-alpha-D-muramoyl-L-alanyl-D-glutamate + meso-2,6-diaminopimelate + ATP = UDP-N-acetyl-alpha-D-muramoyl-L-alanyl-gamma-D-glutamyl-meso-2,6-diaminopimelate + ADP + phosphate + H(+)</text>
        <dbReference type="Rhea" id="RHEA:23676"/>
        <dbReference type="ChEBI" id="CHEBI:15378"/>
        <dbReference type="ChEBI" id="CHEBI:30616"/>
        <dbReference type="ChEBI" id="CHEBI:43474"/>
        <dbReference type="ChEBI" id="CHEBI:57791"/>
        <dbReference type="ChEBI" id="CHEBI:83900"/>
        <dbReference type="ChEBI" id="CHEBI:83905"/>
        <dbReference type="ChEBI" id="CHEBI:456216"/>
        <dbReference type="EC" id="6.3.2.13"/>
    </reaction>
</comment>
<feature type="binding site" evidence="7">
    <location>
        <position position="183"/>
    </location>
    <ligand>
        <name>UDP-N-acetyl-alpha-D-muramoyl-L-alanyl-D-glutamate</name>
        <dbReference type="ChEBI" id="CHEBI:83900"/>
    </ligand>
</feature>
<dbReference type="EC" id="6.3.2.13" evidence="7"/>
<dbReference type="GO" id="GO:0005737">
    <property type="term" value="C:cytoplasm"/>
    <property type="evidence" value="ECO:0007669"/>
    <property type="project" value="UniProtKB-SubCell"/>
</dbReference>
<protein>
    <recommendedName>
        <fullName evidence="7">UDP-N-acetylmuramoyl-L-alanyl-D-glutamate--2,6-diaminopimelate ligase</fullName>
        <ecNumber evidence="7">6.3.2.13</ecNumber>
    </recommendedName>
    <alternativeName>
        <fullName evidence="7">Meso-A2pm-adding enzyme</fullName>
    </alternativeName>
    <alternativeName>
        <fullName evidence="7">Meso-diaminopimelate-adding enzyme</fullName>
    </alternativeName>
    <alternativeName>
        <fullName evidence="7">UDP-MurNAc-L-Ala-D-Glu:meso-diaminopimelate ligase</fullName>
    </alternativeName>
    <alternativeName>
        <fullName evidence="7">UDP-MurNAc-tripeptide synthetase</fullName>
    </alternativeName>
    <alternativeName>
        <fullName evidence="7">UDP-N-acetylmuramyl-tripeptide synthetase</fullName>
    </alternativeName>
</protein>
<evidence type="ECO:0000256" key="1">
    <source>
        <dbReference type="ARBA" id="ARBA00005898"/>
    </source>
</evidence>
<feature type="domain" description="Mur ligase C-terminal" evidence="10">
    <location>
        <begin position="338"/>
        <end position="477"/>
    </location>
</feature>
<dbReference type="GO" id="GO:0000287">
    <property type="term" value="F:magnesium ion binding"/>
    <property type="evidence" value="ECO:0007669"/>
    <property type="project" value="UniProtKB-UniRule"/>
</dbReference>
<proteinExistence type="inferred from homology"/>
<dbReference type="GO" id="GO:0009252">
    <property type="term" value="P:peptidoglycan biosynthetic process"/>
    <property type="evidence" value="ECO:0007669"/>
    <property type="project" value="UniProtKB-UniRule"/>
</dbReference>
<gene>
    <name evidence="7" type="primary">murE</name>
    <name evidence="12" type="ordered locus">Deba_2788</name>
</gene>
<evidence type="ECO:0000256" key="7">
    <source>
        <dbReference type="HAMAP-Rule" id="MF_00208"/>
    </source>
</evidence>
<dbReference type="InterPro" id="IPR013221">
    <property type="entry name" value="Mur_ligase_cen"/>
</dbReference>
<dbReference type="InterPro" id="IPR035911">
    <property type="entry name" value="MurE/MurF_N"/>
</dbReference>
<feature type="binding site" evidence="7">
    <location>
        <position position="388"/>
    </location>
    <ligand>
        <name>meso-2,6-diaminopimelate</name>
        <dbReference type="ChEBI" id="CHEBI:57791"/>
    </ligand>
</feature>
<feature type="binding site" evidence="7">
    <location>
        <begin position="109"/>
        <end position="115"/>
    </location>
    <ligand>
        <name>ATP</name>
        <dbReference type="ChEBI" id="CHEBI:30616"/>
    </ligand>
</feature>
<dbReference type="InterPro" id="IPR004101">
    <property type="entry name" value="Mur_ligase_C"/>
</dbReference>
<comment type="pathway">
    <text evidence="7 8">Cell wall biogenesis; peptidoglycan biosynthesis.</text>
</comment>
<keyword evidence="7" id="KW-0547">Nucleotide-binding</keyword>
<feature type="binding site" evidence="7">
    <location>
        <position position="185"/>
    </location>
    <ligand>
        <name>UDP-N-acetyl-alpha-D-muramoyl-L-alanyl-D-glutamate</name>
        <dbReference type="ChEBI" id="CHEBI:83900"/>
    </ligand>
</feature>
<organism evidence="12 13">
    <name type="scientific">Desulfarculus baarsii (strain ATCC 33931 / DSM 2075 / LMG 7858 / VKM B-1802 / 2st14)</name>
    <dbReference type="NCBI Taxonomy" id="644282"/>
    <lineage>
        <taxon>Bacteria</taxon>
        <taxon>Pseudomonadati</taxon>
        <taxon>Thermodesulfobacteriota</taxon>
        <taxon>Desulfarculia</taxon>
        <taxon>Desulfarculales</taxon>
        <taxon>Desulfarculaceae</taxon>
        <taxon>Desulfarculus</taxon>
    </lineage>
</organism>
<dbReference type="GO" id="GO:0051301">
    <property type="term" value="P:cell division"/>
    <property type="evidence" value="ECO:0007669"/>
    <property type="project" value="UniProtKB-KW"/>
</dbReference>
<evidence type="ECO:0000313" key="13">
    <source>
        <dbReference type="Proteomes" id="UP000009047"/>
    </source>
</evidence>
<feature type="short sequence motif" description="Meso-diaminopimelate recognition motif" evidence="7">
    <location>
        <begin position="412"/>
        <end position="415"/>
    </location>
</feature>
<dbReference type="GO" id="GO:0008360">
    <property type="term" value="P:regulation of cell shape"/>
    <property type="evidence" value="ECO:0007669"/>
    <property type="project" value="UniProtKB-KW"/>
</dbReference>
<dbReference type="Pfam" id="PF02875">
    <property type="entry name" value="Mur_ligase_C"/>
    <property type="match status" value="1"/>
</dbReference>
<evidence type="ECO:0000259" key="11">
    <source>
        <dbReference type="Pfam" id="PF08245"/>
    </source>
</evidence>
<comment type="subcellular location">
    <subcellularLocation>
        <location evidence="7 8">Cytoplasm</location>
    </subcellularLocation>
</comment>
<keyword evidence="6 7" id="KW-0961">Cell wall biogenesis/degradation</keyword>
<sequence length="511" mass="53689">MHFDQLTRLIGPESLLGHAPTAELTGVCCDSRQAGPGMVFVAVVGHSADGHAYVAAAAAAGATAAVVQRPVEADIAQIVVPDSRLALSALADEFAGRPSQRLKLVGVTGTNGKTTICHLARAIMAQRWPTGMIGTVETCFAQVRRPAAMTTPDAVTLQKTLAEMLANGVEAAAMEVSSHALDQHRADHCRFDVGLFTNLSRDHLDYHPDMADYFRAKRLLFTELLPWSARQGKRPVSVICLDDDHGRVLADQARGTGLALLTYGLAPGADVGGRVLAGGVDGMTVRIDHPGGSLEFHSRLVGRYNLQNIVGAAAVGLALGLSPEEIKAGLEGVAGVPGRLQRVPGPDRSPAVFVDYAHSPEAIAAALAVLRPLCAGRLICVFGAGGDRDKGKRPLMGRAAGQAADFCVLTSDNPRTEDPMAIIDMVEAGLVESEARRCDNPAAGQRAYAVEADRAAAIAMAIQAAGPADVVLIAGKGHEDYQIIGRVKRHFDDREQALTAMTAKAARLGEQ</sequence>
<evidence type="ECO:0000259" key="10">
    <source>
        <dbReference type="Pfam" id="PF02875"/>
    </source>
</evidence>
<comment type="similarity">
    <text evidence="1 7">Belongs to the MurCDEF family. MurE subfamily.</text>
</comment>
<feature type="binding site" evidence="7">
    <location>
        <position position="479"/>
    </location>
    <ligand>
        <name>meso-2,6-diaminopimelate</name>
        <dbReference type="ChEBI" id="CHEBI:57791"/>
    </ligand>
</feature>
<dbReference type="AlphaFoldDB" id="E1QM99"/>
<keyword evidence="7" id="KW-0067">ATP-binding</keyword>
<name>E1QM99_DESB2</name>
<evidence type="ECO:0000256" key="6">
    <source>
        <dbReference type="ARBA" id="ARBA00023316"/>
    </source>
</evidence>
<dbReference type="InterPro" id="IPR005761">
    <property type="entry name" value="UDP-N-AcMur-Glu-dNH2Pim_ligase"/>
</dbReference>
<keyword evidence="7" id="KW-0460">Magnesium</keyword>
<keyword evidence="7" id="KW-0436">Ligase</keyword>
<dbReference type="KEGG" id="dbr:Deba_2788"/>
<accession>E1QM99</accession>
<dbReference type="UniPathway" id="UPA00219"/>
<dbReference type="Gene3D" id="3.40.1190.10">
    <property type="entry name" value="Mur-like, catalytic domain"/>
    <property type="match status" value="1"/>
</dbReference>
<dbReference type="PANTHER" id="PTHR23135">
    <property type="entry name" value="MUR LIGASE FAMILY MEMBER"/>
    <property type="match status" value="1"/>
</dbReference>
<evidence type="ECO:0000256" key="4">
    <source>
        <dbReference type="ARBA" id="ARBA00022984"/>
    </source>
</evidence>
<dbReference type="InterPro" id="IPR036565">
    <property type="entry name" value="Mur-like_cat_sf"/>
</dbReference>
<dbReference type="NCBIfam" id="TIGR01085">
    <property type="entry name" value="murE"/>
    <property type="match status" value="1"/>
</dbReference>
<dbReference type="OrthoDB" id="9800958at2"/>
<dbReference type="GO" id="GO:0008765">
    <property type="term" value="F:UDP-N-acetylmuramoylalanyl-D-glutamate-2,6-diaminopimelate ligase activity"/>
    <property type="evidence" value="ECO:0007669"/>
    <property type="project" value="UniProtKB-UniRule"/>
</dbReference>
<evidence type="ECO:0000259" key="9">
    <source>
        <dbReference type="Pfam" id="PF01225"/>
    </source>
</evidence>
<keyword evidence="7" id="KW-0963">Cytoplasm</keyword>
<evidence type="ECO:0000256" key="3">
    <source>
        <dbReference type="ARBA" id="ARBA00022960"/>
    </source>
</evidence>
<evidence type="ECO:0000256" key="2">
    <source>
        <dbReference type="ARBA" id="ARBA00022618"/>
    </source>
</evidence>
<dbReference type="EMBL" id="CP002085">
    <property type="protein sequence ID" value="ADK86142.1"/>
    <property type="molecule type" value="Genomic_DNA"/>
</dbReference>
<dbReference type="Pfam" id="PF01225">
    <property type="entry name" value="Mur_ligase"/>
    <property type="match status" value="1"/>
</dbReference>
<comment type="caution">
    <text evidence="7">Lacks conserved residue(s) required for the propagation of feature annotation.</text>
</comment>
<dbReference type="STRING" id="644282.Deba_2788"/>
<feature type="modified residue" description="N6-carboxylysine" evidence="7">
    <location>
        <position position="217"/>
    </location>
</feature>
<dbReference type="SUPFAM" id="SSF53623">
    <property type="entry name" value="MurD-like peptide ligases, catalytic domain"/>
    <property type="match status" value="1"/>
</dbReference>
<comment type="function">
    <text evidence="7">Catalyzes the addition of meso-diaminopimelic acid to the nucleotide precursor UDP-N-acetylmuramoyl-L-alanyl-D-glutamate (UMAG) in the biosynthesis of bacterial cell-wall peptidoglycan.</text>
</comment>
<dbReference type="PANTHER" id="PTHR23135:SF4">
    <property type="entry name" value="UDP-N-ACETYLMURAMOYL-L-ALANYL-D-GLUTAMATE--2,6-DIAMINOPIMELATE LIGASE MURE HOMOLOG, CHLOROPLASTIC"/>
    <property type="match status" value="1"/>
</dbReference>
<feature type="domain" description="Mur ligase N-terminal catalytic" evidence="9">
    <location>
        <begin position="24"/>
        <end position="94"/>
    </location>
</feature>
<evidence type="ECO:0000313" key="12">
    <source>
        <dbReference type="EMBL" id="ADK86142.1"/>
    </source>
</evidence>
<keyword evidence="4 7" id="KW-0573">Peptidoglycan synthesis</keyword>
<dbReference type="SUPFAM" id="SSF53244">
    <property type="entry name" value="MurD-like peptide ligases, peptide-binding domain"/>
    <property type="match status" value="1"/>
</dbReference>
<feature type="binding site" evidence="7">
    <location>
        <position position="31"/>
    </location>
    <ligand>
        <name>UDP-N-acetyl-alpha-D-muramoyl-L-alanyl-D-glutamate</name>
        <dbReference type="ChEBI" id="CHEBI:83900"/>
    </ligand>
</feature>
<dbReference type="Gene3D" id="3.40.1390.10">
    <property type="entry name" value="MurE/MurF, N-terminal domain"/>
    <property type="match status" value="1"/>
</dbReference>
<dbReference type="Gene3D" id="3.90.190.20">
    <property type="entry name" value="Mur ligase, C-terminal domain"/>
    <property type="match status" value="1"/>
</dbReference>
<keyword evidence="2 7" id="KW-0132">Cell division</keyword>
<dbReference type="Proteomes" id="UP000009047">
    <property type="component" value="Chromosome"/>
</dbReference>
<dbReference type="InterPro" id="IPR000713">
    <property type="entry name" value="Mur_ligase_N"/>
</dbReference>
<feature type="binding site" evidence="7">
    <location>
        <position position="177"/>
    </location>
    <ligand>
        <name>UDP-N-acetyl-alpha-D-muramoyl-L-alanyl-D-glutamate</name>
        <dbReference type="ChEBI" id="CHEBI:83900"/>
    </ligand>
</feature>
<evidence type="ECO:0000256" key="5">
    <source>
        <dbReference type="ARBA" id="ARBA00023306"/>
    </source>
</evidence>
<dbReference type="NCBIfam" id="NF001126">
    <property type="entry name" value="PRK00139.1-4"/>
    <property type="match status" value="1"/>
</dbReference>
<dbReference type="NCBIfam" id="NF001124">
    <property type="entry name" value="PRK00139.1-2"/>
    <property type="match status" value="1"/>
</dbReference>
<comment type="cofactor">
    <cofactor evidence="7">
        <name>Mg(2+)</name>
        <dbReference type="ChEBI" id="CHEBI:18420"/>
    </cofactor>
</comment>
<dbReference type="RefSeq" id="WP_013259581.1">
    <property type="nucleotide sequence ID" value="NC_014365.1"/>
</dbReference>
<keyword evidence="13" id="KW-1185">Reference proteome</keyword>
<dbReference type="GO" id="GO:0005524">
    <property type="term" value="F:ATP binding"/>
    <property type="evidence" value="ECO:0007669"/>
    <property type="project" value="UniProtKB-UniRule"/>
</dbReference>
<feature type="binding site" evidence="7">
    <location>
        <begin position="150"/>
        <end position="151"/>
    </location>
    <ligand>
        <name>UDP-N-acetyl-alpha-D-muramoyl-L-alanyl-D-glutamate</name>
        <dbReference type="ChEBI" id="CHEBI:83900"/>
    </ligand>
</feature>
<dbReference type="eggNOG" id="COG0769">
    <property type="taxonomic scope" value="Bacteria"/>
</dbReference>
<evidence type="ECO:0000256" key="8">
    <source>
        <dbReference type="RuleBase" id="RU004135"/>
    </source>
</evidence>
<comment type="PTM">
    <text evidence="7">Carboxylation is probably crucial for Mg(2+) binding and, consequently, for the gamma-phosphate positioning of ATP.</text>
</comment>
<feature type="binding site" evidence="7">
    <location>
        <begin position="412"/>
        <end position="415"/>
    </location>
    <ligand>
        <name>meso-2,6-diaminopimelate</name>
        <dbReference type="ChEBI" id="CHEBI:57791"/>
    </ligand>
</feature>
<dbReference type="InterPro" id="IPR036615">
    <property type="entry name" value="Mur_ligase_C_dom_sf"/>
</dbReference>
<feature type="domain" description="Mur ligase central" evidence="11">
    <location>
        <begin position="107"/>
        <end position="315"/>
    </location>
</feature>
<feature type="binding site" evidence="7">
    <location>
        <position position="475"/>
    </location>
    <ligand>
        <name>meso-2,6-diaminopimelate</name>
        <dbReference type="ChEBI" id="CHEBI:57791"/>
    </ligand>
</feature>
<dbReference type="HAMAP" id="MF_00208">
    <property type="entry name" value="MurE"/>
    <property type="match status" value="1"/>
</dbReference>